<dbReference type="EC" id="3.1.11.6" evidence="6"/>
<dbReference type="GO" id="GO:0005829">
    <property type="term" value="C:cytosol"/>
    <property type="evidence" value="ECO:0007669"/>
    <property type="project" value="TreeGrafter"/>
</dbReference>
<dbReference type="NCBIfam" id="TIGR01280">
    <property type="entry name" value="xseB"/>
    <property type="match status" value="1"/>
</dbReference>
<evidence type="ECO:0000256" key="3">
    <source>
        <dbReference type="ARBA" id="ARBA00022722"/>
    </source>
</evidence>
<dbReference type="GO" id="GO:0006308">
    <property type="term" value="P:DNA catabolic process"/>
    <property type="evidence" value="ECO:0007669"/>
    <property type="project" value="UniProtKB-UniRule"/>
</dbReference>
<dbReference type="GO" id="GO:0009318">
    <property type="term" value="C:exodeoxyribonuclease VII complex"/>
    <property type="evidence" value="ECO:0007669"/>
    <property type="project" value="UniProtKB-UniRule"/>
</dbReference>
<dbReference type="Gene3D" id="1.10.287.1040">
    <property type="entry name" value="Exonuclease VII, small subunit"/>
    <property type="match status" value="1"/>
</dbReference>
<gene>
    <name evidence="6" type="primary">xseB</name>
    <name evidence="8" type="ORF">GMBLW1_12770</name>
</gene>
<evidence type="ECO:0000256" key="4">
    <source>
        <dbReference type="ARBA" id="ARBA00022801"/>
    </source>
</evidence>
<protein>
    <recommendedName>
        <fullName evidence="6">Exodeoxyribonuclease 7 small subunit</fullName>
        <ecNumber evidence="6">3.1.11.6</ecNumber>
    </recommendedName>
    <alternativeName>
        <fullName evidence="6">Exodeoxyribonuclease VII small subunit</fullName>
        <shortName evidence="6">Exonuclease VII small subunit</shortName>
    </alternativeName>
</protein>
<dbReference type="RefSeq" id="WP_162657831.1">
    <property type="nucleotide sequence ID" value="NZ_LR593887.1"/>
</dbReference>
<reference evidence="8" key="1">
    <citation type="submission" date="2019-04" db="EMBL/GenBank/DDBJ databases">
        <authorList>
            <consortium name="Science for Life Laboratories"/>
        </authorList>
    </citation>
    <scope>NUCLEOTIDE SEQUENCE</scope>
    <source>
        <strain evidence="8">MBLW1</strain>
    </source>
</reference>
<dbReference type="PANTHER" id="PTHR34137">
    <property type="entry name" value="EXODEOXYRIBONUCLEASE 7 SMALL SUBUNIT"/>
    <property type="match status" value="1"/>
</dbReference>
<proteinExistence type="inferred from homology"/>
<sequence>MTPADSSISTFEQDLAELDAILRSLEDGTTTLDASLAQYERGVNLLRRCYATLRTTEQRITQLTQVDESGKPTLQSFDHRSAVEPTKPTSRRKSYTEGSSSGGSSTNELPF</sequence>
<dbReference type="InterPro" id="IPR037004">
    <property type="entry name" value="Exonuc_VII_ssu_sf"/>
</dbReference>
<dbReference type="GO" id="GO:0008855">
    <property type="term" value="F:exodeoxyribonuclease VII activity"/>
    <property type="evidence" value="ECO:0007669"/>
    <property type="project" value="UniProtKB-UniRule"/>
</dbReference>
<evidence type="ECO:0000256" key="2">
    <source>
        <dbReference type="ARBA" id="ARBA00022490"/>
    </source>
</evidence>
<evidence type="ECO:0000256" key="6">
    <source>
        <dbReference type="HAMAP-Rule" id="MF_00337"/>
    </source>
</evidence>
<comment type="subunit">
    <text evidence="6">Heterooligomer composed of large and small subunits.</text>
</comment>
<evidence type="ECO:0000256" key="7">
    <source>
        <dbReference type="SAM" id="MobiDB-lite"/>
    </source>
</evidence>
<organism evidence="8">
    <name type="scientific">Tuwongella immobilis</name>
    <dbReference type="NCBI Taxonomy" id="692036"/>
    <lineage>
        <taxon>Bacteria</taxon>
        <taxon>Pseudomonadati</taxon>
        <taxon>Planctomycetota</taxon>
        <taxon>Planctomycetia</taxon>
        <taxon>Gemmatales</taxon>
        <taxon>Gemmataceae</taxon>
        <taxon>Tuwongella</taxon>
    </lineage>
</organism>
<dbReference type="SUPFAM" id="SSF116842">
    <property type="entry name" value="XseB-like"/>
    <property type="match status" value="1"/>
</dbReference>
<feature type="compositionally biased region" description="Polar residues" evidence="7">
    <location>
        <begin position="63"/>
        <end position="76"/>
    </location>
</feature>
<dbReference type="AlphaFoldDB" id="A0A6C2YNI1"/>
<dbReference type="PANTHER" id="PTHR34137:SF1">
    <property type="entry name" value="EXODEOXYRIBONUCLEASE 7 SMALL SUBUNIT"/>
    <property type="match status" value="1"/>
</dbReference>
<accession>A0A6C2YNI1</accession>
<keyword evidence="5 6" id="KW-0269">Exonuclease</keyword>
<dbReference type="Pfam" id="PF02609">
    <property type="entry name" value="Exonuc_VII_S"/>
    <property type="match status" value="1"/>
</dbReference>
<evidence type="ECO:0000313" key="9">
    <source>
        <dbReference type="Proteomes" id="UP000464378"/>
    </source>
</evidence>
<dbReference type="KEGG" id="tim:GMBLW1_12770"/>
<comment type="function">
    <text evidence="6">Bidirectionally degrades single-stranded DNA into large acid-insoluble oligonucleotides, which are then degraded further into small acid-soluble oligonucleotides.</text>
</comment>
<comment type="subcellular location">
    <subcellularLocation>
        <location evidence="6">Cytoplasm</location>
    </subcellularLocation>
</comment>
<evidence type="ECO:0000313" key="8">
    <source>
        <dbReference type="EMBL" id="VIP02683.1"/>
    </source>
</evidence>
<dbReference type="InParanoid" id="A0A6C2YNI1"/>
<comment type="catalytic activity">
    <reaction evidence="6">
        <text>Exonucleolytic cleavage in either 5'- to 3'- or 3'- to 5'-direction to yield nucleoside 5'-phosphates.</text>
        <dbReference type="EC" id="3.1.11.6"/>
    </reaction>
</comment>
<dbReference type="EMBL" id="LR593887">
    <property type="protein sequence ID" value="VTS02138.1"/>
    <property type="molecule type" value="Genomic_DNA"/>
</dbReference>
<keyword evidence="9" id="KW-1185">Reference proteome</keyword>
<dbReference type="Proteomes" id="UP000464378">
    <property type="component" value="Chromosome"/>
</dbReference>
<keyword evidence="4 6" id="KW-0378">Hydrolase</keyword>
<dbReference type="HAMAP" id="MF_00337">
    <property type="entry name" value="Exonuc_7_S"/>
    <property type="match status" value="1"/>
</dbReference>
<dbReference type="EMBL" id="LR586016">
    <property type="protein sequence ID" value="VIP02683.1"/>
    <property type="molecule type" value="Genomic_DNA"/>
</dbReference>
<evidence type="ECO:0000256" key="1">
    <source>
        <dbReference type="ARBA" id="ARBA00009998"/>
    </source>
</evidence>
<dbReference type="InterPro" id="IPR003761">
    <property type="entry name" value="Exonuc_VII_S"/>
</dbReference>
<comment type="similarity">
    <text evidence="1 6">Belongs to the XseB family.</text>
</comment>
<feature type="region of interest" description="Disordered" evidence="7">
    <location>
        <begin position="63"/>
        <end position="111"/>
    </location>
</feature>
<evidence type="ECO:0000256" key="5">
    <source>
        <dbReference type="ARBA" id="ARBA00022839"/>
    </source>
</evidence>
<keyword evidence="2 6" id="KW-0963">Cytoplasm</keyword>
<name>A0A6C2YNI1_9BACT</name>
<keyword evidence="3 6" id="KW-0540">Nuclease</keyword>
<dbReference type="FunCoup" id="A0A6C2YNI1">
    <property type="interactions" value="296"/>
</dbReference>